<dbReference type="EMBL" id="CP098736">
    <property type="protein sequence ID" value="USE80920.1"/>
    <property type="molecule type" value="Genomic_DNA"/>
</dbReference>
<proteinExistence type="inferred from homology"/>
<gene>
    <name evidence="4" type="ORF">NDR89_14380</name>
</gene>
<reference evidence="4" key="1">
    <citation type="submission" date="2022-06" db="EMBL/GenBank/DDBJ databases">
        <title>Complete genome sequence and characterization of Cupriavidus gilardii QJ1 isolated from contaminating cells.</title>
        <authorList>
            <person name="Qi J."/>
        </authorList>
    </citation>
    <scope>NUCLEOTIDE SEQUENCE</scope>
    <source>
        <strain evidence="4">QJ1</strain>
    </source>
</reference>
<feature type="region of interest" description="Disordered" evidence="2">
    <location>
        <begin position="1"/>
        <end position="24"/>
    </location>
</feature>
<dbReference type="InterPro" id="IPR017853">
    <property type="entry name" value="GH"/>
</dbReference>
<evidence type="ECO:0000313" key="4">
    <source>
        <dbReference type="EMBL" id="USE80920.1"/>
    </source>
</evidence>
<dbReference type="SUPFAM" id="SSF51445">
    <property type="entry name" value="(Trans)glycosidases"/>
    <property type="match status" value="1"/>
</dbReference>
<dbReference type="Pfam" id="PF00128">
    <property type="entry name" value="Alpha-amylase"/>
    <property type="match status" value="1"/>
</dbReference>
<dbReference type="RefSeq" id="WP_252253563.1">
    <property type="nucleotide sequence ID" value="NZ_CP098736.1"/>
</dbReference>
<evidence type="ECO:0000256" key="1">
    <source>
        <dbReference type="ARBA" id="ARBA00008061"/>
    </source>
</evidence>
<dbReference type="SMART" id="SM00642">
    <property type="entry name" value="Aamy"/>
    <property type="match status" value="1"/>
</dbReference>
<dbReference type="SUPFAM" id="SSF51011">
    <property type="entry name" value="Glycosyl hydrolase domain"/>
    <property type="match status" value="1"/>
</dbReference>
<name>A0ABY4VUD1_9BURK</name>
<dbReference type="PANTHER" id="PTHR10357">
    <property type="entry name" value="ALPHA-AMYLASE FAMILY MEMBER"/>
    <property type="match status" value="1"/>
</dbReference>
<dbReference type="PANTHER" id="PTHR10357:SF179">
    <property type="entry name" value="NEUTRAL AND BASIC AMINO ACID TRANSPORT PROTEIN RBAT"/>
    <property type="match status" value="1"/>
</dbReference>
<accession>A0ABY4VUD1</accession>
<dbReference type="Gene3D" id="3.20.20.80">
    <property type="entry name" value="Glycosidases"/>
    <property type="match status" value="1"/>
</dbReference>
<dbReference type="InterPro" id="IPR045857">
    <property type="entry name" value="O16G_dom_2"/>
</dbReference>
<dbReference type="InterPro" id="IPR006047">
    <property type="entry name" value="GH13_cat_dom"/>
</dbReference>
<keyword evidence="5" id="KW-1185">Reference proteome</keyword>
<dbReference type="Gene3D" id="3.90.400.10">
    <property type="entry name" value="Oligo-1,6-glucosidase, Domain 2"/>
    <property type="match status" value="1"/>
</dbReference>
<protein>
    <submittedName>
        <fullName evidence="4">Alpha-amylase family glycosyl hydrolase</fullName>
    </submittedName>
</protein>
<dbReference type="Proteomes" id="UP001056648">
    <property type="component" value="Chromosome 2"/>
</dbReference>
<comment type="similarity">
    <text evidence="1">Belongs to the glycosyl hydrolase 13 family.</text>
</comment>
<organism evidence="4 5">
    <name type="scientific">Cupriavidus gilardii</name>
    <dbReference type="NCBI Taxonomy" id="82541"/>
    <lineage>
        <taxon>Bacteria</taxon>
        <taxon>Pseudomonadati</taxon>
        <taxon>Pseudomonadota</taxon>
        <taxon>Betaproteobacteria</taxon>
        <taxon>Burkholderiales</taxon>
        <taxon>Burkholderiaceae</taxon>
        <taxon>Cupriavidus</taxon>
    </lineage>
</organism>
<evidence type="ECO:0000256" key="2">
    <source>
        <dbReference type="SAM" id="MobiDB-lite"/>
    </source>
</evidence>
<feature type="domain" description="Glycosyl hydrolase family 13 catalytic" evidence="3">
    <location>
        <begin position="42"/>
        <end position="453"/>
    </location>
</feature>
<evidence type="ECO:0000259" key="3">
    <source>
        <dbReference type="SMART" id="SM00642"/>
    </source>
</evidence>
<sequence>MNVNVRATAPAGAMPGPPPDPSQAVEATRDTSVWWKSAVVYQIYPRSFADANGDGVGDLAGIIERLDHVRALGADTIWLSPIYRSPMADAGYDISDYCDVDPVFGSLADADRLIGEAHARGLRVLLDFVPNHTSDQHPWFIESRSSRDNPKRDWYIWRDQPNDWRAALGAGSAWTWDEATGQYYLHLFLPQQPDLNWRNPEVVQAMHGVLRFWLDRGVDGFRIDVAHCTGKDPTFADHPRCLAGEPLADFNDDPYSHEVLRGIRKLVDSYPGDRVLVGEVNIRSTATVVQYYGAGDELHMSFNFPPLDAPWDPVVFRTCIREVDALLQPAEAWPTWVLSNHDNERHRTRYGGSMRRARAAAVMLLTLRGTPFIFQGEELGLEDVVVEAGQRVDPGGRDGPRGPIPWDFAPPHGWRAARTWLPFPPEAATLSVQSQWSQPSSMLHLYRTLIAARRASPALRLGIWEELPSPPEVLAYRRRHGEDERVVCINFAERPLPVDLDGDWRVAIDSLPEGADRRFDGMLQPEQAVLLEPLSLATRSQRSQPSQS</sequence>
<evidence type="ECO:0000313" key="5">
    <source>
        <dbReference type="Proteomes" id="UP001056648"/>
    </source>
</evidence>
<keyword evidence="4" id="KW-0378">Hydrolase</keyword>
<dbReference type="GO" id="GO:0016787">
    <property type="term" value="F:hydrolase activity"/>
    <property type="evidence" value="ECO:0007669"/>
    <property type="project" value="UniProtKB-KW"/>
</dbReference>